<dbReference type="InterPro" id="IPR036514">
    <property type="entry name" value="SGNH_hydro_sf"/>
</dbReference>
<comment type="caution">
    <text evidence="1">The sequence shown here is derived from an EMBL/GenBank/DDBJ whole genome shotgun (WGS) entry which is preliminary data.</text>
</comment>
<keyword evidence="2" id="KW-1185">Reference proteome</keyword>
<evidence type="ECO:0000313" key="1">
    <source>
        <dbReference type="EMBL" id="MDO5971559.1"/>
    </source>
</evidence>
<protein>
    <submittedName>
        <fullName evidence="1">G-D-S-L family lipolytic protein</fullName>
    </submittedName>
</protein>
<reference evidence="1" key="1">
    <citation type="submission" date="2023-07" db="EMBL/GenBank/DDBJ databases">
        <title>Two novel species in the genus Flavivirga.</title>
        <authorList>
            <person name="Kwon K."/>
        </authorList>
    </citation>
    <scope>NUCLEOTIDE SEQUENCE</scope>
    <source>
        <strain evidence="1">KCTC 52353</strain>
    </source>
</reference>
<sequence length="502" mass="52480">MKYRYIYLFVLALGFFACDEDDNILPEEVILPELTAGSADFSNYVAVGASFTAGFTDGGLFKASQENSFPNILSKEFAKVGGGTFTQPLMSDNTGGILVGGNVVRGYRFVFNSDIPGPQSLDAFLTSLGASVPPITTEAGISVGSDFNNFGIPGAKSWHLVAPGYAGLNPYYERIASDPTATVLADAIAQNPTFFTLSEIGGNDVLGYATSGGDGSNLITDSATFNDALNALITGLTSGGAKGVVTNVPFITDLPHFTTVPHNPIPLDATTATFLNSAAAYGAYNSGIQGAFAFLVANTPLTQELADIEIAKRTITFEASANNAVVIMDESLTDLTGINEDLVSMRQATAEDLFVLPASAFIGTEAIPGNAQTVNGVAVPLADKWVLTPEEQENIKEAIDAYNAAIEAIANTNDDIALVDLNAILSETANTGINFDGFNLNADLVTGGAIGLDGIHLTARGYALMANKFLEAIDAAFGSNFIASGNIVRANDYPTNYSPTLQ</sequence>
<dbReference type="PANTHER" id="PTHR30383">
    <property type="entry name" value="THIOESTERASE 1/PROTEASE 1/LYSOPHOSPHOLIPASE L1"/>
    <property type="match status" value="1"/>
</dbReference>
<dbReference type="Pfam" id="PF00657">
    <property type="entry name" value="Lipase_GDSL"/>
    <property type="match status" value="1"/>
</dbReference>
<dbReference type="Proteomes" id="UP001176883">
    <property type="component" value="Unassembled WGS sequence"/>
</dbReference>
<dbReference type="PROSITE" id="PS51257">
    <property type="entry name" value="PROKAR_LIPOPROTEIN"/>
    <property type="match status" value="1"/>
</dbReference>
<dbReference type="SUPFAM" id="SSF52266">
    <property type="entry name" value="SGNH hydrolase"/>
    <property type="match status" value="1"/>
</dbReference>
<accession>A0ABT8WEW0</accession>
<dbReference type="PANTHER" id="PTHR30383:SF5">
    <property type="entry name" value="SGNH HYDROLASE-TYPE ESTERASE DOMAIN-CONTAINING PROTEIN"/>
    <property type="match status" value="1"/>
</dbReference>
<dbReference type="Gene3D" id="3.40.50.1110">
    <property type="entry name" value="SGNH hydrolase"/>
    <property type="match status" value="1"/>
</dbReference>
<dbReference type="RefSeq" id="WP_303279272.1">
    <property type="nucleotide sequence ID" value="NZ_JAUOEK010000161.1"/>
</dbReference>
<proteinExistence type="predicted"/>
<dbReference type="InterPro" id="IPR001087">
    <property type="entry name" value="GDSL"/>
</dbReference>
<organism evidence="1 2">
    <name type="scientific">Flavivirga aquimarina</name>
    <dbReference type="NCBI Taxonomy" id="2027862"/>
    <lineage>
        <taxon>Bacteria</taxon>
        <taxon>Pseudomonadati</taxon>
        <taxon>Bacteroidota</taxon>
        <taxon>Flavobacteriia</taxon>
        <taxon>Flavobacteriales</taxon>
        <taxon>Flavobacteriaceae</taxon>
        <taxon>Flavivirga</taxon>
    </lineage>
</organism>
<gene>
    <name evidence="1" type="ORF">Q4Q35_17280</name>
</gene>
<dbReference type="InterPro" id="IPR051532">
    <property type="entry name" value="Ester_Hydrolysis_Enzymes"/>
</dbReference>
<name>A0ABT8WEW0_9FLAO</name>
<evidence type="ECO:0000313" key="2">
    <source>
        <dbReference type="Proteomes" id="UP001176883"/>
    </source>
</evidence>
<dbReference type="EMBL" id="JAUOEK010000161">
    <property type="protein sequence ID" value="MDO5971559.1"/>
    <property type="molecule type" value="Genomic_DNA"/>
</dbReference>